<accession>A0A8H6YFE1</accession>
<dbReference type="AlphaFoldDB" id="A0A8H6YFE1"/>
<feature type="signal peptide" evidence="2">
    <location>
        <begin position="1"/>
        <end position="17"/>
    </location>
</feature>
<dbReference type="EMBL" id="JACAZH010000009">
    <property type="protein sequence ID" value="KAF7358703.1"/>
    <property type="molecule type" value="Genomic_DNA"/>
</dbReference>
<feature type="chain" id="PRO_5034271063" evidence="2">
    <location>
        <begin position="18"/>
        <end position="110"/>
    </location>
</feature>
<reference evidence="3" key="1">
    <citation type="submission" date="2020-05" db="EMBL/GenBank/DDBJ databases">
        <title>Mycena genomes resolve the evolution of fungal bioluminescence.</title>
        <authorList>
            <person name="Tsai I.J."/>
        </authorList>
    </citation>
    <scope>NUCLEOTIDE SEQUENCE</scope>
    <source>
        <strain evidence="3">160909Yilan</strain>
    </source>
</reference>
<protein>
    <submittedName>
        <fullName evidence="3">CTR copper uptake transporter</fullName>
    </submittedName>
</protein>
<keyword evidence="1" id="KW-0812">Transmembrane</keyword>
<keyword evidence="2" id="KW-0732">Signal</keyword>
<evidence type="ECO:0000313" key="3">
    <source>
        <dbReference type="EMBL" id="KAF7358703.1"/>
    </source>
</evidence>
<sequence>MSLLLAFVLPLLPRVCAETNGMDMSMDDGMTMAAGAMIPYLHFTLGDILWFNGWVPQSKGRPRGGVYRALCTHAHRPLARCCAEYDGGTLARGRAPRGEEEEFGGGVRWG</sequence>
<gene>
    <name evidence="3" type="ORF">MSAN_01209300</name>
</gene>
<comment type="caution">
    <text evidence="3">The sequence shown here is derived from an EMBL/GenBank/DDBJ whole genome shotgun (WGS) entry which is preliminary data.</text>
</comment>
<keyword evidence="1" id="KW-1133">Transmembrane helix</keyword>
<keyword evidence="1" id="KW-0472">Membrane</keyword>
<proteinExistence type="predicted"/>
<evidence type="ECO:0000313" key="4">
    <source>
        <dbReference type="Proteomes" id="UP000623467"/>
    </source>
</evidence>
<feature type="transmembrane region" description="Helical" evidence="1">
    <location>
        <begin position="33"/>
        <end position="55"/>
    </location>
</feature>
<name>A0A8H6YFE1_9AGAR</name>
<evidence type="ECO:0000256" key="2">
    <source>
        <dbReference type="SAM" id="SignalP"/>
    </source>
</evidence>
<evidence type="ECO:0000256" key="1">
    <source>
        <dbReference type="SAM" id="Phobius"/>
    </source>
</evidence>
<dbReference type="Proteomes" id="UP000623467">
    <property type="component" value="Unassembled WGS sequence"/>
</dbReference>
<keyword evidence="4" id="KW-1185">Reference proteome</keyword>
<organism evidence="3 4">
    <name type="scientific">Mycena sanguinolenta</name>
    <dbReference type="NCBI Taxonomy" id="230812"/>
    <lineage>
        <taxon>Eukaryota</taxon>
        <taxon>Fungi</taxon>
        <taxon>Dikarya</taxon>
        <taxon>Basidiomycota</taxon>
        <taxon>Agaricomycotina</taxon>
        <taxon>Agaricomycetes</taxon>
        <taxon>Agaricomycetidae</taxon>
        <taxon>Agaricales</taxon>
        <taxon>Marasmiineae</taxon>
        <taxon>Mycenaceae</taxon>
        <taxon>Mycena</taxon>
    </lineage>
</organism>